<evidence type="ECO:0000256" key="4">
    <source>
        <dbReference type="ARBA" id="ARBA00023239"/>
    </source>
</evidence>
<protein>
    <submittedName>
        <fullName evidence="6">Serine/threonine dehydratase</fullName>
    </submittedName>
</protein>
<dbReference type="PANTHER" id="PTHR48078">
    <property type="entry name" value="THREONINE DEHYDRATASE, MITOCHONDRIAL-RELATED"/>
    <property type="match status" value="1"/>
</dbReference>
<dbReference type="InterPro" id="IPR001926">
    <property type="entry name" value="TrpB-like_PALP"/>
</dbReference>
<dbReference type="PANTHER" id="PTHR48078:SF6">
    <property type="entry name" value="L-THREONINE DEHYDRATASE CATABOLIC TDCB"/>
    <property type="match status" value="1"/>
</dbReference>
<feature type="domain" description="Tryptophan synthase beta chain-like PALP" evidence="5">
    <location>
        <begin position="17"/>
        <end position="307"/>
    </location>
</feature>
<gene>
    <name evidence="6" type="ORF">CAL28_04505</name>
</gene>
<accession>A0A261UZ77</accession>
<name>A0A261UZ77_9BORD</name>
<dbReference type="GO" id="GO:0016846">
    <property type="term" value="F:carbon-sulfur lyase activity"/>
    <property type="evidence" value="ECO:0007669"/>
    <property type="project" value="UniProtKB-ARBA"/>
</dbReference>
<evidence type="ECO:0000256" key="1">
    <source>
        <dbReference type="ARBA" id="ARBA00001933"/>
    </source>
</evidence>
<keyword evidence="4" id="KW-0456">Lyase</keyword>
<evidence type="ECO:0000256" key="2">
    <source>
        <dbReference type="ARBA" id="ARBA00008639"/>
    </source>
</evidence>
<comment type="similarity">
    <text evidence="2">Belongs to the ACC deaminase/D-cysteine desulfhydrase family.</text>
</comment>
<dbReference type="GO" id="GO:0003941">
    <property type="term" value="F:L-serine ammonia-lyase activity"/>
    <property type="evidence" value="ECO:0007669"/>
    <property type="project" value="TreeGrafter"/>
</dbReference>
<evidence type="ECO:0000259" key="5">
    <source>
        <dbReference type="Pfam" id="PF00291"/>
    </source>
</evidence>
<proteinExistence type="inferred from homology"/>
<dbReference type="PIRSF" id="PIRSF006278">
    <property type="entry name" value="ACCD_DCysDesulf"/>
    <property type="match status" value="1"/>
</dbReference>
<dbReference type="GO" id="GO:0006567">
    <property type="term" value="P:L-threonine catabolic process"/>
    <property type="evidence" value="ECO:0007669"/>
    <property type="project" value="TreeGrafter"/>
</dbReference>
<dbReference type="InterPro" id="IPR036052">
    <property type="entry name" value="TrpB-like_PALP_sf"/>
</dbReference>
<keyword evidence="3" id="KW-0663">Pyridoxal phosphate</keyword>
<dbReference type="Gene3D" id="3.40.50.1100">
    <property type="match status" value="2"/>
</dbReference>
<evidence type="ECO:0000256" key="3">
    <source>
        <dbReference type="ARBA" id="ARBA00022898"/>
    </source>
</evidence>
<reference evidence="7" key="1">
    <citation type="submission" date="2017-05" db="EMBL/GenBank/DDBJ databases">
        <title>Complete and WGS of Bordetella genogroups.</title>
        <authorList>
            <person name="Spilker T."/>
            <person name="Lipuma J."/>
        </authorList>
    </citation>
    <scope>NUCLEOTIDE SEQUENCE [LARGE SCALE GENOMIC DNA]</scope>
    <source>
        <strain evidence="7">AU8856</strain>
    </source>
</reference>
<comment type="cofactor">
    <cofactor evidence="1">
        <name>pyridoxal 5'-phosphate</name>
        <dbReference type="ChEBI" id="CHEBI:597326"/>
    </cofactor>
</comment>
<dbReference type="GO" id="GO:0009097">
    <property type="term" value="P:isoleucine biosynthetic process"/>
    <property type="evidence" value="ECO:0007669"/>
    <property type="project" value="TreeGrafter"/>
</dbReference>
<organism evidence="6 7">
    <name type="scientific">Bordetella genomosp. 11</name>
    <dbReference type="NCBI Taxonomy" id="1416808"/>
    <lineage>
        <taxon>Bacteria</taxon>
        <taxon>Pseudomonadati</taxon>
        <taxon>Pseudomonadota</taxon>
        <taxon>Betaproteobacteria</taxon>
        <taxon>Burkholderiales</taxon>
        <taxon>Alcaligenaceae</taxon>
        <taxon>Bordetella</taxon>
    </lineage>
</organism>
<dbReference type="NCBIfam" id="NF005292">
    <property type="entry name" value="PRK06815.1"/>
    <property type="match status" value="1"/>
</dbReference>
<dbReference type="SUPFAM" id="SSF53686">
    <property type="entry name" value="Tryptophan synthase beta subunit-like PLP-dependent enzymes"/>
    <property type="match status" value="1"/>
</dbReference>
<dbReference type="EMBL" id="NEVS01000001">
    <property type="protein sequence ID" value="OZI66975.1"/>
    <property type="molecule type" value="Genomic_DNA"/>
</dbReference>
<keyword evidence="7" id="KW-1185">Reference proteome</keyword>
<dbReference type="Pfam" id="PF00291">
    <property type="entry name" value="PALP"/>
    <property type="match status" value="1"/>
</dbReference>
<sequence>MTDVFAAIMAAHGAIRPQVPVSPLERSGQLSQELGCEVWLKCDHLLPIGAFKVRGATNKIHVLGEAARKTGVVTASTGNHGMAAAWAGSRAGVPVTVYVPASAVRSKLDAIERLGGRLVVVDGPAIEAELQARRFGVEHGVPYISPYNDADIVAGQGTIGVEIAEQAGADVLDAVFVCVGGGGLAGGLGTAIKQLSPRTRVVGVWPRNSVCMLRALEAGRIVDVEEQPTLSDATAGAVEQGSITFPICQRVIDDRITVTEAEIAAAMRAVASAERWMVEGAAGVALAGLMQRKDEWRGKKVAVVLCGRNIGLDRFVQAVGGSTGMTTATAGT</sequence>
<evidence type="ECO:0000313" key="6">
    <source>
        <dbReference type="EMBL" id="OZI66975.1"/>
    </source>
</evidence>
<dbReference type="GO" id="GO:0006565">
    <property type="term" value="P:L-serine catabolic process"/>
    <property type="evidence" value="ECO:0007669"/>
    <property type="project" value="TreeGrafter"/>
</dbReference>
<comment type="caution">
    <text evidence="6">The sequence shown here is derived from an EMBL/GenBank/DDBJ whole genome shotgun (WGS) entry which is preliminary data.</text>
</comment>
<evidence type="ECO:0000313" key="7">
    <source>
        <dbReference type="Proteomes" id="UP000215767"/>
    </source>
</evidence>
<dbReference type="GO" id="GO:0004794">
    <property type="term" value="F:threonine deaminase activity"/>
    <property type="evidence" value="ECO:0007669"/>
    <property type="project" value="TreeGrafter"/>
</dbReference>
<dbReference type="OrthoDB" id="9811476at2"/>
<dbReference type="Proteomes" id="UP000215767">
    <property type="component" value="Unassembled WGS sequence"/>
</dbReference>
<dbReference type="CDD" id="cd01562">
    <property type="entry name" value="Thr-dehyd"/>
    <property type="match status" value="1"/>
</dbReference>
<dbReference type="InterPro" id="IPR027278">
    <property type="entry name" value="ACCD_DCysDesulf"/>
</dbReference>
<dbReference type="InterPro" id="IPR050147">
    <property type="entry name" value="Ser/Thr_Dehydratase"/>
</dbReference>
<dbReference type="AlphaFoldDB" id="A0A261UZ77"/>